<dbReference type="InterPro" id="IPR048400">
    <property type="entry name" value="SLS1_N"/>
</dbReference>
<dbReference type="InterPro" id="IPR032741">
    <property type="entry name" value="Sls1_KH-1"/>
</dbReference>
<dbReference type="EMBL" id="KN714772">
    <property type="protein sequence ID" value="KUI61286.1"/>
    <property type="molecule type" value="Genomic_DNA"/>
</dbReference>
<dbReference type="Pfam" id="PF20778">
    <property type="entry name" value="SLS1_C"/>
    <property type="match status" value="1"/>
</dbReference>
<feature type="region of interest" description="Disordered" evidence="1">
    <location>
        <begin position="713"/>
        <end position="747"/>
    </location>
</feature>
<feature type="region of interest" description="Disordered" evidence="1">
    <location>
        <begin position="60"/>
        <end position="92"/>
    </location>
</feature>
<proteinExistence type="predicted"/>
<keyword evidence="6" id="KW-1185">Reference proteome</keyword>
<feature type="compositionally biased region" description="Polar residues" evidence="1">
    <location>
        <begin position="70"/>
        <end position="89"/>
    </location>
</feature>
<dbReference type="OrthoDB" id="5392646at2759"/>
<feature type="domain" description="SLS1 N-terminal" evidence="3">
    <location>
        <begin position="275"/>
        <end position="465"/>
    </location>
</feature>
<organism evidence="5 6">
    <name type="scientific">Cytospora mali</name>
    <name type="common">Apple Valsa canker fungus</name>
    <name type="synonym">Valsa mali</name>
    <dbReference type="NCBI Taxonomy" id="578113"/>
    <lineage>
        <taxon>Eukaryota</taxon>
        <taxon>Fungi</taxon>
        <taxon>Dikarya</taxon>
        <taxon>Ascomycota</taxon>
        <taxon>Pezizomycotina</taxon>
        <taxon>Sordariomycetes</taxon>
        <taxon>Sordariomycetidae</taxon>
        <taxon>Diaporthales</taxon>
        <taxon>Cytosporaceae</taxon>
        <taxon>Cytospora</taxon>
    </lineage>
</organism>
<dbReference type="AlphaFoldDB" id="A0A194VBY6"/>
<evidence type="ECO:0000259" key="4">
    <source>
        <dbReference type="Pfam" id="PF20778"/>
    </source>
</evidence>
<dbReference type="InterPro" id="IPR048401">
    <property type="entry name" value="SLS1_C"/>
</dbReference>
<name>A0A194VBY6_CYTMA</name>
<dbReference type="Pfam" id="PF20776">
    <property type="entry name" value="SLS1_N"/>
    <property type="match status" value="1"/>
</dbReference>
<evidence type="ECO:0000256" key="1">
    <source>
        <dbReference type="SAM" id="MobiDB-lite"/>
    </source>
</evidence>
<feature type="region of interest" description="Disordered" evidence="1">
    <location>
        <begin position="935"/>
        <end position="955"/>
    </location>
</feature>
<dbReference type="Pfam" id="PF14611">
    <property type="entry name" value="KH_SLS1_1"/>
    <property type="match status" value="1"/>
</dbReference>
<evidence type="ECO:0000259" key="2">
    <source>
        <dbReference type="Pfam" id="PF14611"/>
    </source>
</evidence>
<dbReference type="GO" id="GO:0005743">
    <property type="term" value="C:mitochondrial inner membrane"/>
    <property type="evidence" value="ECO:0007669"/>
    <property type="project" value="InterPro"/>
</dbReference>
<feature type="region of interest" description="Disordered" evidence="1">
    <location>
        <begin position="116"/>
        <end position="206"/>
    </location>
</feature>
<evidence type="ECO:0000313" key="5">
    <source>
        <dbReference type="EMBL" id="KUI61286.1"/>
    </source>
</evidence>
<reference evidence="6" key="1">
    <citation type="submission" date="2014-12" db="EMBL/GenBank/DDBJ databases">
        <title>Genome Sequence of Valsa Canker Pathogens Uncovers a Specific Adaption of Colonization on Woody Bark.</title>
        <authorList>
            <person name="Yin Z."/>
            <person name="Liu H."/>
            <person name="Gao X."/>
            <person name="Li Z."/>
            <person name="Song N."/>
            <person name="Ke X."/>
            <person name="Dai Q."/>
            <person name="Wu Y."/>
            <person name="Sun Y."/>
            <person name="Xu J.-R."/>
            <person name="Kang Z.K."/>
            <person name="Wang L."/>
            <person name="Huang L."/>
        </authorList>
    </citation>
    <scope>NUCLEOTIDE SEQUENCE [LARGE SCALE GENOMIC DNA]</scope>
    <source>
        <strain evidence="6">SXYL134</strain>
    </source>
</reference>
<evidence type="ECO:0000259" key="3">
    <source>
        <dbReference type="Pfam" id="PF20776"/>
    </source>
</evidence>
<feature type="domain" description="SLS1 C-terminal" evidence="4">
    <location>
        <begin position="642"/>
        <end position="1023"/>
    </location>
</feature>
<evidence type="ECO:0000313" key="6">
    <source>
        <dbReference type="Proteomes" id="UP000078576"/>
    </source>
</evidence>
<feature type="domain" description="SLS1 first KH" evidence="2">
    <location>
        <begin position="473"/>
        <end position="541"/>
    </location>
</feature>
<feature type="compositionally biased region" description="Basic and acidic residues" evidence="1">
    <location>
        <begin position="134"/>
        <end position="144"/>
    </location>
</feature>
<protein>
    <submittedName>
        <fullName evidence="5">Uncharacterized protein</fullName>
    </submittedName>
</protein>
<dbReference type="Proteomes" id="UP000078576">
    <property type="component" value="Unassembled WGS sequence"/>
</dbReference>
<sequence length="1060" mass="117812">MFSSSVTGGSVCVRCQLRAVTRRAIPSVAAAAQIHGPRRQYSSEATKPDAHEDDLETILRTQRHDESRQRQSTSAWTQNGQQKAPTTSKHVAVEKRTCPHCHKVFDTKRDMNIHRFQGYCSPTPTTDEPSAPDGRQETSGDRSEVAAVGDGHTSPAEGPSTAALDGSSLDPDKSFSPVMERRIVRRTYTGSDRVDSESGELQPEAKKTYRRGSMTLEADASKLAAITLGKPAEVIVLRDSGKWKKKILPILHSPEGVAEGSMAMEKFLEQEEGHSIESLLRNIHGIKPDHKVLSAREFKTLYDTLFGGFTSLQLEYYVEWHRKGQPLEKNEDHILDEELSINEDGVVTEDITEEITEDITEEITEDITEDIMNAANDAMNEEITASEDSTETEDVAAKEEETSAVSLSDKPLVYPWMVEQAHWCPEVAGAVEETEYPLRGYILKSMRPKQRLVVQLMRECWGVSAQELQDGNGRLDVRVRDLEFQLLTLGNQRWLHKISRVLLKPGKQMEVIRSQNLIRIVAPKAIAETCMNAIDATIQKIKTKTFKLDQVPMERLDAGILADLGKITNSVVEFGSSHEEVKVSWIDIRNDESQAQLEDLGDVIFRLLLTGHTSASTTNTLIIYPELEGNGRFIEDFDDKHKLSWIDRRREWARLCLPLAPGKTSTKPGCPLQSDALKYKVTPSAEDLALPTSSIKPKVKAYFDNFDFERPLEGKPLAIPKPREKQPEEQESEQLQGLEPTKPTPSGWLPFKVSTKAVFGHILHEQSPSLIQALGQPTASLVNWPRALSPLIPPIANMDLPGWVPYNQPIDATSTILMRFVPYAEDANHADDLTTTKAPHLELRLLASDRRVLAIHSLRAISQISIADILLPAEHVDVRTTQRLQAELPGRVLDTTDGMAALTGFLQASRLEPSRGELVTPPRLRDLGLPAWLLRGDEASPDDEPTSSSSSPADNTLVPTSYVFAGLEVHRAIETTYDGWKLAYTSVEAGQGGGRRAELSLEAVPGYDQSLRRDKTGVTSAHFLRSMYQLARGQKGHVTHGPDGEKIRTSISWVDQEWSG</sequence>
<gene>
    <name evidence="5" type="ORF">VP1G_08451</name>
</gene>
<accession>A0A194VBY6</accession>